<evidence type="ECO:0000256" key="7">
    <source>
        <dbReference type="ARBA" id="ARBA00023136"/>
    </source>
</evidence>
<evidence type="ECO:0000256" key="5">
    <source>
        <dbReference type="ARBA" id="ARBA00022692"/>
    </source>
</evidence>
<feature type="transmembrane region" description="Helical" evidence="9">
    <location>
        <begin position="12"/>
        <end position="31"/>
    </location>
</feature>
<keyword evidence="4" id="KW-1003">Cell membrane</keyword>
<dbReference type="EMBL" id="PEIB01000003">
    <property type="protein sequence ID" value="RXJ74229.1"/>
    <property type="molecule type" value="Genomic_DNA"/>
</dbReference>
<gene>
    <name evidence="10" type="ORF">CS022_03955</name>
</gene>
<dbReference type="PIRSF" id="PIRSF006603">
    <property type="entry name" value="DinF"/>
    <property type="match status" value="1"/>
</dbReference>
<reference evidence="10 11" key="1">
    <citation type="submission" date="2017-10" db="EMBL/GenBank/DDBJ databases">
        <title>Nyctiphanis sp. nov., isolated from the stomach of the euphausiid Nyctiphanes simplex (Hansen, 1911) in the Gulf of California.</title>
        <authorList>
            <person name="Gomez-Gil B."/>
            <person name="Aguilar-Mendez M."/>
            <person name="Lopez-Cortes A."/>
            <person name="Gomez-Gutierrez J."/>
            <person name="Roque A."/>
            <person name="Lang E."/>
            <person name="Gonzalez-Castillo A."/>
        </authorList>
    </citation>
    <scope>NUCLEOTIDE SEQUENCE [LARGE SCALE GENOMIC DNA]</scope>
    <source>
        <strain evidence="10 11">CAIM 600</strain>
    </source>
</reference>
<dbReference type="InterPro" id="IPR048279">
    <property type="entry name" value="MdtK-like"/>
</dbReference>
<name>A0A4Q0YYD4_9GAMM</name>
<feature type="transmembrane region" description="Helical" evidence="9">
    <location>
        <begin position="306"/>
        <end position="330"/>
    </location>
</feature>
<evidence type="ECO:0000256" key="9">
    <source>
        <dbReference type="SAM" id="Phobius"/>
    </source>
</evidence>
<dbReference type="InterPro" id="IPR002528">
    <property type="entry name" value="MATE_fam"/>
</dbReference>
<accession>A0A4Q0YYD4</accession>
<evidence type="ECO:0000313" key="11">
    <source>
        <dbReference type="Proteomes" id="UP000290287"/>
    </source>
</evidence>
<dbReference type="Pfam" id="PF01554">
    <property type="entry name" value="MatE"/>
    <property type="match status" value="2"/>
</dbReference>
<feature type="transmembrane region" description="Helical" evidence="9">
    <location>
        <begin position="380"/>
        <end position="399"/>
    </location>
</feature>
<dbReference type="GO" id="GO:0015297">
    <property type="term" value="F:antiporter activity"/>
    <property type="evidence" value="ECO:0007669"/>
    <property type="project" value="InterPro"/>
</dbReference>
<keyword evidence="7 9" id="KW-0472">Membrane</keyword>
<dbReference type="PANTHER" id="PTHR43823:SF3">
    <property type="entry name" value="MULTIDRUG EXPORT PROTEIN MEPA"/>
    <property type="match status" value="1"/>
</dbReference>
<keyword evidence="11" id="KW-1185">Reference proteome</keyword>
<feature type="transmembrane region" description="Helical" evidence="9">
    <location>
        <begin position="264"/>
        <end position="294"/>
    </location>
</feature>
<evidence type="ECO:0000256" key="4">
    <source>
        <dbReference type="ARBA" id="ARBA00022475"/>
    </source>
</evidence>
<feature type="transmembrane region" description="Helical" evidence="9">
    <location>
        <begin position="191"/>
        <end position="210"/>
    </location>
</feature>
<evidence type="ECO:0000256" key="3">
    <source>
        <dbReference type="ARBA" id="ARBA00022448"/>
    </source>
</evidence>
<keyword evidence="5 9" id="KW-0812">Transmembrane</keyword>
<evidence type="ECO:0000256" key="6">
    <source>
        <dbReference type="ARBA" id="ARBA00022989"/>
    </source>
</evidence>
<proteinExistence type="predicted"/>
<feature type="transmembrane region" description="Helical" evidence="9">
    <location>
        <begin position="222"/>
        <end position="244"/>
    </location>
</feature>
<evidence type="ECO:0000313" key="10">
    <source>
        <dbReference type="EMBL" id="RXJ74229.1"/>
    </source>
</evidence>
<feature type="transmembrane region" description="Helical" evidence="9">
    <location>
        <begin position="131"/>
        <end position="152"/>
    </location>
</feature>
<dbReference type="OrthoDB" id="9806302at2"/>
<dbReference type="InterPro" id="IPR051327">
    <property type="entry name" value="MATE_MepA_subfamily"/>
</dbReference>
<feature type="transmembrane region" description="Helical" evidence="9">
    <location>
        <begin position="51"/>
        <end position="72"/>
    </location>
</feature>
<feature type="transmembrane region" description="Helical" evidence="9">
    <location>
        <begin position="164"/>
        <end position="185"/>
    </location>
</feature>
<dbReference type="Proteomes" id="UP000290287">
    <property type="component" value="Unassembled WGS sequence"/>
</dbReference>
<comment type="subcellular location">
    <subcellularLocation>
        <location evidence="1">Cell inner membrane</location>
        <topology evidence="1">Multi-pass membrane protein</topology>
    </subcellularLocation>
</comment>
<keyword evidence="3" id="KW-0813">Transport</keyword>
<feature type="transmembrane region" description="Helical" evidence="9">
    <location>
        <begin position="93"/>
        <end position="111"/>
    </location>
</feature>
<dbReference type="RefSeq" id="WP_129121190.1">
    <property type="nucleotide sequence ID" value="NZ_PEIB01000003.1"/>
</dbReference>
<protein>
    <recommendedName>
        <fullName evidence="2">Multidrug resistance protein NorM</fullName>
    </recommendedName>
    <alternativeName>
        <fullName evidence="8">Na(+)/drug antiporter</fullName>
    </alternativeName>
</protein>
<evidence type="ECO:0000256" key="8">
    <source>
        <dbReference type="ARBA" id="ARBA00030855"/>
    </source>
</evidence>
<feature type="transmembrane region" description="Helical" evidence="9">
    <location>
        <begin position="405"/>
        <end position="427"/>
    </location>
</feature>
<organism evidence="10 11">
    <name type="scientific">Veronia nyctiphanis</name>
    <dbReference type="NCBI Taxonomy" id="1278244"/>
    <lineage>
        <taxon>Bacteria</taxon>
        <taxon>Pseudomonadati</taxon>
        <taxon>Pseudomonadota</taxon>
        <taxon>Gammaproteobacteria</taxon>
        <taxon>Vibrionales</taxon>
        <taxon>Vibrionaceae</taxon>
        <taxon>Veronia</taxon>
    </lineage>
</organism>
<comment type="caution">
    <text evidence="10">The sequence shown here is derived from an EMBL/GenBank/DDBJ whole genome shotgun (WGS) entry which is preliminary data.</text>
</comment>
<dbReference type="AlphaFoldDB" id="A0A4Q0YYD4"/>
<evidence type="ECO:0000256" key="2">
    <source>
        <dbReference type="ARBA" id="ARBA00013489"/>
    </source>
</evidence>
<dbReference type="GO" id="GO:0005886">
    <property type="term" value="C:plasma membrane"/>
    <property type="evidence" value="ECO:0007669"/>
    <property type="project" value="UniProtKB-SubCell"/>
</dbReference>
<evidence type="ECO:0000256" key="1">
    <source>
        <dbReference type="ARBA" id="ARBA00004429"/>
    </source>
</evidence>
<dbReference type="PANTHER" id="PTHR43823">
    <property type="entry name" value="SPORULATION PROTEIN YKVU"/>
    <property type="match status" value="1"/>
</dbReference>
<sequence length="445" mass="48148">MDASGSTLSKFLKTAIPIIIGTLIVGINNVADGIFISRWVGPTAMGAVTVVLPLQLLIAAIATMLSAGMAAAMSKLIGQTNLKQAGETAGHTIQFGIVFSIIFTVAGMFFLPEVLTAMSIEPVFYDFAVEYAKPILIASSVFFLLPILADFYRAEGKVQIMMMILLSSSLLNILFNFLFVTVLGWGVTGASYATIIAGLISSLIALAMYMRGKANTQILFSFNVFAWPAIMFLGFPTLVAQIGVAIQTFLVNTQFLQYGHENWVIAYGVIGRLSVFMILPVVAMLIAFQTLCGFSLGAKQYDEVKALIKVAFCTMTVFASGSTILVLFFPEALMRLFIEEEALIQYGVDFVHYCIWGLPLIGVGMLATGFYQANGQARMATFFSSLRVICLFVPLSLILPELLGLKGVFIAIVAADVIAAVLTIVIVQYQYKKYVSNSLDVAVVS</sequence>
<keyword evidence="6 9" id="KW-1133">Transmembrane helix</keyword>
<feature type="transmembrane region" description="Helical" evidence="9">
    <location>
        <begin position="350"/>
        <end position="373"/>
    </location>
</feature>
<dbReference type="GO" id="GO:0042910">
    <property type="term" value="F:xenobiotic transmembrane transporter activity"/>
    <property type="evidence" value="ECO:0007669"/>
    <property type="project" value="InterPro"/>
</dbReference>